<dbReference type="InterPro" id="IPR011042">
    <property type="entry name" value="6-blade_b-propeller_TolB-like"/>
</dbReference>
<gene>
    <name evidence="1" type="ORF">S06H3_15392</name>
</gene>
<dbReference type="AlphaFoldDB" id="X1M556"/>
<dbReference type="Gene3D" id="2.120.10.30">
    <property type="entry name" value="TolB, C-terminal domain"/>
    <property type="match status" value="1"/>
</dbReference>
<comment type="caution">
    <text evidence="1">The sequence shown here is derived from an EMBL/GenBank/DDBJ whole genome shotgun (WGS) entry which is preliminary data.</text>
</comment>
<evidence type="ECO:0000313" key="1">
    <source>
        <dbReference type="EMBL" id="GAI09820.1"/>
    </source>
</evidence>
<proteinExistence type="predicted"/>
<accession>X1M556</accession>
<reference evidence="1" key="1">
    <citation type="journal article" date="2014" name="Front. Microbiol.">
        <title>High frequency of phylogenetically diverse reductive dehalogenase-homologous genes in deep subseafloor sedimentary metagenomes.</title>
        <authorList>
            <person name="Kawai M."/>
            <person name="Futagami T."/>
            <person name="Toyoda A."/>
            <person name="Takaki Y."/>
            <person name="Nishi S."/>
            <person name="Hori S."/>
            <person name="Arai W."/>
            <person name="Tsubouchi T."/>
            <person name="Morono Y."/>
            <person name="Uchiyama I."/>
            <person name="Ito T."/>
            <person name="Fujiyama A."/>
            <person name="Inagaki F."/>
            <person name="Takami H."/>
        </authorList>
    </citation>
    <scope>NUCLEOTIDE SEQUENCE</scope>
    <source>
        <strain evidence="1">Expedition CK06-06</strain>
    </source>
</reference>
<organism evidence="1">
    <name type="scientific">marine sediment metagenome</name>
    <dbReference type="NCBI Taxonomy" id="412755"/>
    <lineage>
        <taxon>unclassified sequences</taxon>
        <taxon>metagenomes</taxon>
        <taxon>ecological metagenomes</taxon>
    </lineage>
</organism>
<dbReference type="EMBL" id="BARV01007574">
    <property type="protein sequence ID" value="GAI09820.1"/>
    <property type="molecule type" value="Genomic_DNA"/>
</dbReference>
<name>X1M556_9ZZZZ</name>
<dbReference type="SUPFAM" id="SSF63825">
    <property type="entry name" value="YWTD domain"/>
    <property type="match status" value="1"/>
</dbReference>
<feature type="non-terminal residue" evidence="1">
    <location>
        <position position="1"/>
    </location>
</feature>
<sequence length="159" mass="18132">LSSYYKNIYFLVPLENQIYKYTKISTGWSEPKDTIDNSKADISKAVSFDIDGYIYVLSQDGSCLKLSKGNPLPDFSLKNIPLPAEKIENPKTIVTSVELDSLYILDEGQKRIVEFDKEGDYLRQYIIPENIGQIKDIAVNIKTQKIYVLADAFIYQFGL</sequence>
<protein>
    <submittedName>
        <fullName evidence="1">Uncharacterized protein</fullName>
    </submittedName>
</protein>